<reference evidence="3 4" key="1">
    <citation type="submission" date="2020-08" db="EMBL/GenBank/DDBJ databases">
        <title>The genome sequence of type strain Novosphingobium flavum NBRC 111647.</title>
        <authorList>
            <person name="Liu Y."/>
        </authorList>
    </citation>
    <scope>NUCLEOTIDE SEQUENCE [LARGE SCALE GENOMIC DNA]</scope>
    <source>
        <strain evidence="3 4">NBRC 111647</strain>
    </source>
</reference>
<dbReference type="SUPFAM" id="SSF55874">
    <property type="entry name" value="ATPase domain of HSP90 chaperone/DNA topoisomerase II/histidine kinase"/>
    <property type="match status" value="1"/>
</dbReference>
<protein>
    <submittedName>
        <fullName evidence="3">ATP-binding protein</fullName>
    </submittedName>
</protein>
<keyword evidence="1" id="KW-0418">Kinase</keyword>
<keyword evidence="3" id="KW-0547">Nucleotide-binding</keyword>
<gene>
    <name evidence="3" type="ORF">H7F51_07055</name>
</gene>
<evidence type="ECO:0000256" key="1">
    <source>
        <dbReference type="ARBA" id="ARBA00022527"/>
    </source>
</evidence>
<evidence type="ECO:0000259" key="2">
    <source>
        <dbReference type="Pfam" id="PF13581"/>
    </source>
</evidence>
<dbReference type="Proteomes" id="UP000566813">
    <property type="component" value="Unassembled WGS sequence"/>
</dbReference>
<feature type="domain" description="Histidine kinase/HSP90-like ATPase" evidence="2">
    <location>
        <begin position="22"/>
        <end position="137"/>
    </location>
</feature>
<dbReference type="PANTHER" id="PTHR35526:SF3">
    <property type="entry name" value="ANTI-SIGMA-F FACTOR RSBW"/>
    <property type="match status" value="1"/>
</dbReference>
<evidence type="ECO:0000313" key="4">
    <source>
        <dbReference type="Proteomes" id="UP000566813"/>
    </source>
</evidence>
<dbReference type="InterPro" id="IPR003594">
    <property type="entry name" value="HATPase_dom"/>
</dbReference>
<dbReference type="EMBL" id="JACLAW010000004">
    <property type="protein sequence ID" value="MBC2665272.1"/>
    <property type="molecule type" value="Genomic_DNA"/>
</dbReference>
<proteinExistence type="predicted"/>
<name>A0A7X1FRZ4_9SPHN</name>
<dbReference type="PANTHER" id="PTHR35526">
    <property type="entry name" value="ANTI-SIGMA-F FACTOR RSBW-RELATED"/>
    <property type="match status" value="1"/>
</dbReference>
<dbReference type="AlphaFoldDB" id="A0A7X1FRZ4"/>
<accession>A0A7X1FRZ4</accession>
<dbReference type="RefSeq" id="WP_185663525.1">
    <property type="nucleotide sequence ID" value="NZ_JACLAW010000004.1"/>
</dbReference>
<keyword evidence="4" id="KW-1185">Reference proteome</keyword>
<dbReference type="InterPro" id="IPR050267">
    <property type="entry name" value="Anti-sigma-factor_SerPK"/>
</dbReference>
<organism evidence="3 4">
    <name type="scientific">Novosphingobium flavum</name>
    <dbReference type="NCBI Taxonomy" id="1778672"/>
    <lineage>
        <taxon>Bacteria</taxon>
        <taxon>Pseudomonadati</taxon>
        <taxon>Pseudomonadota</taxon>
        <taxon>Alphaproteobacteria</taxon>
        <taxon>Sphingomonadales</taxon>
        <taxon>Sphingomonadaceae</taxon>
        <taxon>Novosphingobium</taxon>
    </lineage>
</organism>
<keyword evidence="1" id="KW-0723">Serine/threonine-protein kinase</keyword>
<keyword evidence="3" id="KW-0067">ATP-binding</keyword>
<dbReference type="Pfam" id="PF13581">
    <property type="entry name" value="HATPase_c_2"/>
    <property type="match status" value="1"/>
</dbReference>
<keyword evidence="1" id="KW-0808">Transferase</keyword>
<dbReference type="InterPro" id="IPR036890">
    <property type="entry name" value="HATPase_C_sf"/>
</dbReference>
<dbReference type="CDD" id="cd16936">
    <property type="entry name" value="HATPase_RsbW-like"/>
    <property type="match status" value="1"/>
</dbReference>
<dbReference type="GO" id="GO:0004674">
    <property type="term" value="F:protein serine/threonine kinase activity"/>
    <property type="evidence" value="ECO:0007669"/>
    <property type="project" value="UniProtKB-KW"/>
</dbReference>
<evidence type="ECO:0000313" key="3">
    <source>
        <dbReference type="EMBL" id="MBC2665272.1"/>
    </source>
</evidence>
<comment type="caution">
    <text evidence="3">The sequence shown here is derived from an EMBL/GenBank/DDBJ whole genome shotgun (WGS) entry which is preliminary data.</text>
</comment>
<sequence length="143" mass="15384">MALAAHGGEQAPFLLQLASASDASEQARLALLGWLAPFPFSEQAIFRIEVVLEELVTNVVRHSCDAEMIVLEAEVDEDGLLLAVTDDGEPFDPLGSPEPARYVTLEDAVPGGQGIPLIKRLSNEVTYQRLGGRNRMTARVAAT</sequence>
<dbReference type="GO" id="GO:0005524">
    <property type="term" value="F:ATP binding"/>
    <property type="evidence" value="ECO:0007669"/>
    <property type="project" value="UniProtKB-KW"/>
</dbReference>
<dbReference type="Gene3D" id="3.30.565.10">
    <property type="entry name" value="Histidine kinase-like ATPase, C-terminal domain"/>
    <property type="match status" value="1"/>
</dbReference>